<dbReference type="Proteomes" id="UP000231407">
    <property type="component" value="Unassembled WGS sequence"/>
</dbReference>
<evidence type="ECO:0000313" key="1">
    <source>
        <dbReference type="EMBL" id="PIU73766.1"/>
    </source>
</evidence>
<evidence type="ECO:0008006" key="3">
    <source>
        <dbReference type="Google" id="ProtNLM"/>
    </source>
</evidence>
<name>A0A2M7AT14_9BACT</name>
<comment type="caution">
    <text evidence="1">The sequence shown here is derived from an EMBL/GenBank/DDBJ whole genome shotgun (WGS) entry which is preliminary data.</text>
</comment>
<organism evidence="1 2">
    <name type="scientific">Candidatus Shapirobacteria bacterium CG06_land_8_20_14_3_00_40_12</name>
    <dbReference type="NCBI Taxonomy" id="1974881"/>
    <lineage>
        <taxon>Bacteria</taxon>
        <taxon>Candidatus Shapironibacteriota</taxon>
    </lineage>
</organism>
<accession>A0A2M7AT14</accession>
<reference evidence="2" key="1">
    <citation type="submission" date="2017-09" db="EMBL/GenBank/DDBJ databases">
        <title>Depth-based differentiation of microbial function through sediment-hosted aquifers and enrichment of novel symbionts in the deep terrestrial subsurface.</title>
        <authorList>
            <person name="Probst A.J."/>
            <person name="Ladd B."/>
            <person name="Jarett J.K."/>
            <person name="Geller-Mcgrath D.E."/>
            <person name="Sieber C.M.K."/>
            <person name="Emerson J.B."/>
            <person name="Anantharaman K."/>
            <person name="Thomas B.C."/>
            <person name="Malmstrom R."/>
            <person name="Stieglmeier M."/>
            <person name="Klingl A."/>
            <person name="Woyke T."/>
            <person name="Ryan C.M."/>
            <person name="Banfield J.F."/>
        </authorList>
    </citation>
    <scope>NUCLEOTIDE SEQUENCE [LARGE SCALE GENOMIC DNA]</scope>
</reference>
<sequence>MITPTLPAIALATAGPTTPPSSEIQKIRQVIQEKVSQKLKEITQGETDPKKAITATIAKIENDTLSFDTPSLIKKATVDDTTIYIGLKQNKIKFSDLKIGQEILAIGLLDKNQQLAIKRLILTPQKSFQNPNQIIFGRVVDISTSSPILVVIPYSNKNSQYQIKYTVGKTKILRQTGQKASLESIKIGQKIAVVATADPLSRQSLVSIKIITLD</sequence>
<dbReference type="EMBL" id="PEWA01000008">
    <property type="protein sequence ID" value="PIU73766.1"/>
    <property type="molecule type" value="Genomic_DNA"/>
</dbReference>
<evidence type="ECO:0000313" key="2">
    <source>
        <dbReference type="Proteomes" id="UP000231407"/>
    </source>
</evidence>
<gene>
    <name evidence="1" type="ORF">COS78_00495</name>
</gene>
<dbReference type="AlphaFoldDB" id="A0A2M7AT14"/>
<proteinExistence type="predicted"/>
<protein>
    <recommendedName>
        <fullName evidence="3">DUF5666 domain-containing protein</fullName>
    </recommendedName>
</protein>